<dbReference type="Pfam" id="PF00924">
    <property type="entry name" value="MS_channel_2nd"/>
    <property type="match status" value="1"/>
</dbReference>
<evidence type="ECO:0000259" key="11">
    <source>
        <dbReference type="Pfam" id="PF21088"/>
    </source>
</evidence>
<evidence type="ECO:0000259" key="10">
    <source>
        <dbReference type="Pfam" id="PF21082"/>
    </source>
</evidence>
<feature type="domain" description="Mechanosensitive ion channel transmembrane helices 2/3" evidence="11">
    <location>
        <begin position="508"/>
        <end position="544"/>
    </location>
</feature>
<accession>A0A451EQP1</accession>
<name>A0A451EQP1_9GAMM</name>
<dbReference type="InterPro" id="IPR011014">
    <property type="entry name" value="MscS_channel_TM-2"/>
</dbReference>
<feature type="compositionally biased region" description="Polar residues" evidence="7">
    <location>
        <begin position="711"/>
        <end position="726"/>
    </location>
</feature>
<feature type="transmembrane region" description="Helical" evidence="8">
    <location>
        <begin position="140"/>
        <end position="163"/>
    </location>
</feature>
<dbReference type="FunFam" id="2.30.30.60:FF:000001">
    <property type="entry name" value="MscS Mechanosensitive ion channel"/>
    <property type="match status" value="1"/>
</dbReference>
<dbReference type="Pfam" id="PF21082">
    <property type="entry name" value="MS_channel_3rd"/>
    <property type="match status" value="1"/>
</dbReference>
<feature type="transmembrane region" description="Helical" evidence="8">
    <location>
        <begin position="264"/>
        <end position="288"/>
    </location>
</feature>
<dbReference type="Proteomes" id="UP000273143">
    <property type="component" value="Chromosome"/>
</dbReference>
<evidence type="ECO:0000259" key="9">
    <source>
        <dbReference type="Pfam" id="PF00924"/>
    </source>
</evidence>
<protein>
    <submittedName>
        <fullName evidence="12">Mechanosensitive ion channel family protein</fullName>
    </submittedName>
</protein>
<feature type="transmembrane region" description="Helical" evidence="8">
    <location>
        <begin position="411"/>
        <end position="435"/>
    </location>
</feature>
<dbReference type="InterPro" id="IPR045276">
    <property type="entry name" value="YbiO_bact"/>
</dbReference>
<dbReference type="RefSeq" id="WP_127162166.1">
    <property type="nucleotide sequence ID" value="NZ_CP029822.1"/>
</dbReference>
<keyword evidence="3" id="KW-1003">Cell membrane</keyword>
<dbReference type="PANTHER" id="PTHR30460">
    <property type="entry name" value="MODERATE CONDUCTANCE MECHANOSENSITIVE CHANNEL YBIO"/>
    <property type="match status" value="1"/>
</dbReference>
<comment type="subcellular location">
    <subcellularLocation>
        <location evidence="1">Cell membrane</location>
        <topology evidence="1">Multi-pass membrane protein</topology>
    </subcellularLocation>
</comment>
<feature type="domain" description="Mechanosensitive ion channel MscS" evidence="9">
    <location>
        <begin position="546"/>
        <end position="610"/>
    </location>
</feature>
<feature type="transmembrane region" description="Helical" evidence="8">
    <location>
        <begin position="338"/>
        <end position="364"/>
    </location>
</feature>
<comment type="similarity">
    <text evidence="2">Belongs to the MscS (TC 1.A.23) family.</text>
</comment>
<gene>
    <name evidence="12" type="ORF">DM558_04100</name>
</gene>
<dbReference type="AlphaFoldDB" id="A0A451EQP1"/>
<feature type="transmembrane region" description="Helical" evidence="8">
    <location>
        <begin position="218"/>
        <end position="244"/>
    </location>
</feature>
<dbReference type="Gene3D" id="3.30.70.100">
    <property type="match status" value="1"/>
</dbReference>
<feature type="transmembrane region" description="Helical" evidence="8">
    <location>
        <begin position="528"/>
        <end position="547"/>
    </location>
</feature>
<dbReference type="GO" id="GO:0008381">
    <property type="term" value="F:mechanosensitive monoatomic ion channel activity"/>
    <property type="evidence" value="ECO:0007669"/>
    <property type="project" value="InterPro"/>
</dbReference>
<dbReference type="InterPro" id="IPR049142">
    <property type="entry name" value="MS_channel_1st"/>
</dbReference>
<evidence type="ECO:0000256" key="4">
    <source>
        <dbReference type="ARBA" id="ARBA00022692"/>
    </source>
</evidence>
<evidence type="ECO:0000256" key="2">
    <source>
        <dbReference type="ARBA" id="ARBA00008017"/>
    </source>
</evidence>
<evidence type="ECO:0000256" key="3">
    <source>
        <dbReference type="ARBA" id="ARBA00022475"/>
    </source>
</evidence>
<dbReference type="Gene3D" id="1.10.287.1260">
    <property type="match status" value="1"/>
</dbReference>
<dbReference type="PANTHER" id="PTHR30460:SF0">
    <property type="entry name" value="MODERATE CONDUCTANCE MECHANOSENSITIVE CHANNEL YBIO"/>
    <property type="match status" value="1"/>
</dbReference>
<sequence>MKKIYKLLFIIFISHLLITPSYAALPNLLKGSSSTEQEPKVSNTELVQSLDALIKTLENNRQRQDLLVNLKDLRESLKVAAEKDKKDEENGVLTDFTELFDFLSHDLNGQTPINFWKDRVQLAYLELQLLAPSLSEFSTLLYSFSIIIIIWYLIARVLLWLIRRINLHYKLPLSLSNSPTTWEFLLYALEKLLPWVVAFFITLYTSNILPTTSPLGKGIALLMTYAIMGGGIFSALCFISLSLLSGDHRWGALRTLRRRAFRPLFSIGFFASLGDALSNYKIIGLLGGNLSLTLSTFNNLTAALLAGWFVITFRRPIAHLIRNRSFAYRKKRKSSYDFLRFLSAVWHIPVLMLVTASLIATILSGDPTSALHRALLCAALLIVALVLTGLIQKQSTKLQQRAKRNHNGLYFLRLTRFGYTLLNLAVWVIFIDLALRVWNSSIFLFEQGAGHNITIIVITVMLTILTTRLVWILVDTAIYRALTGVGRNGPSTRALTMMPLIRNTALCIILVIATIVALANLGMNVTPLLAGAGVIGLAIGFGAQSLVSDLITGLFIIVEDSLAIGDYVDVGDHKGTVEAITIRTVSLRDIDGIVHIVPFSVIKTVKNYSRELGFAIFRIPIAHSMGIDDAVKAVRSVANEMRLDPILQRDIWSPIEIQGVESFDSGNAVLRARFKTAPLKQFEISRTFNLRLKRYLDKNGLDLGVPRRSVTVHNGTPDTQEPSTQS</sequence>
<dbReference type="InterPro" id="IPR006685">
    <property type="entry name" value="MscS_channel_2nd"/>
</dbReference>
<keyword evidence="13" id="KW-1185">Reference proteome</keyword>
<feature type="transmembrane region" description="Helical" evidence="8">
    <location>
        <begin position="455"/>
        <end position="479"/>
    </location>
</feature>
<dbReference type="SUPFAM" id="SSF82861">
    <property type="entry name" value="Mechanosensitive channel protein MscS (YggB), transmembrane region"/>
    <property type="match status" value="1"/>
</dbReference>
<dbReference type="InterPro" id="IPR010920">
    <property type="entry name" value="LSM_dom_sf"/>
</dbReference>
<feature type="transmembrane region" description="Helical" evidence="8">
    <location>
        <begin position="300"/>
        <end position="317"/>
    </location>
</feature>
<dbReference type="InterPro" id="IPR023408">
    <property type="entry name" value="MscS_beta-dom_sf"/>
</dbReference>
<evidence type="ECO:0000313" key="12">
    <source>
        <dbReference type="EMBL" id="AZS52166.1"/>
    </source>
</evidence>
<evidence type="ECO:0000256" key="6">
    <source>
        <dbReference type="ARBA" id="ARBA00023136"/>
    </source>
</evidence>
<proteinExistence type="inferred from homology"/>
<dbReference type="Gene3D" id="2.30.30.60">
    <property type="match status" value="1"/>
</dbReference>
<dbReference type="SUPFAM" id="SSF82689">
    <property type="entry name" value="Mechanosensitive channel protein MscS (YggB), C-terminal domain"/>
    <property type="match status" value="1"/>
</dbReference>
<keyword evidence="5 8" id="KW-1133">Transmembrane helix</keyword>
<organism evidence="12 13">
    <name type="scientific">Entomomonas moraniae</name>
    <dbReference type="NCBI Taxonomy" id="2213226"/>
    <lineage>
        <taxon>Bacteria</taxon>
        <taxon>Pseudomonadati</taxon>
        <taxon>Pseudomonadota</taxon>
        <taxon>Gammaproteobacteria</taxon>
        <taxon>Pseudomonadales</taxon>
        <taxon>Pseudomonadaceae</taxon>
        <taxon>Entomomonas</taxon>
    </lineage>
</organism>
<feature type="transmembrane region" description="Helical" evidence="8">
    <location>
        <begin position="500"/>
        <end position="522"/>
    </location>
</feature>
<dbReference type="KEGG" id="emo:DM558_04100"/>
<dbReference type="InterPro" id="IPR011066">
    <property type="entry name" value="MscS_channel_C_sf"/>
</dbReference>
<dbReference type="EMBL" id="CP029822">
    <property type="protein sequence ID" value="AZS52166.1"/>
    <property type="molecule type" value="Genomic_DNA"/>
</dbReference>
<dbReference type="Pfam" id="PF21088">
    <property type="entry name" value="MS_channel_1st"/>
    <property type="match status" value="1"/>
</dbReference>
<evidence type="ECO:0000313" key="13">
    <source>
        <dbReference type="Proteomes" id="UP000273143"/>
    </source>
</evidence>
<reference evidence="13" key="1">
    <citation type="submission" date="2018-06" db="EMBL/GenBank/DDBJ databases">
        <title>Complete genome of Pseudomonas insecticola strain QZS01.</title>
        <authorList>
            <person name="Wang J."/>
            <person name="Su Q."/>
        </authorList>
    </citation>
    <scope>NUCLEOTIDE SEQUENCE [LARGE SCALE GENOMIC DNA]</scope>
    <source>
        <strain evidence="13">QZS01</strain>
    </source>
</reference>
<dbReference type="GO" id="GO:0005886">
    <property type="term" value="C:plasma membrane"/>
    <property type="evidence" value="ECO:0007669"/>
    <property type="project" value="UniProtKB-SubCell"/>
</dbReference>
<evidence type="ECO:0000256" key="5">
    <source>
        <dbReference type="ARBA" id="ARBA00022989"/>
    </source>
</evidence>
<dbReference type="SUPFAM" id="SSF50182">
    <property type="entry name" value="Sm-like ribonucleoproteins"/>
    <property type="match status" value="1"/>
</dbReference>
<feature type="region of interest" description="Disordered" evidence="7">
    <location>
        <begin position="707"/>
        <end position="726"/>
    </location>
</feature>
<keyword evidence="6 8" id="KW-0472">Membrane</keyword>
<evidence type="ECO:0000256" key="1">
    <source>
        <dbReference type="ARBA" id="ARBA00004651"/>
    </source>
</evidence>
<feature type="transmembrane region" description="Helical" evidence="8">
    <location>
        <begin position="184"/>
        <end position="206"/>
    </location>
</feature>
<evidence type="ECO:0000256" key="8">
    <source>
        <dbReference type="SAM" id="Phobius"/>
    </source>
</evidence>
<dbReference type="InterPro" id="IPR049278">
    <property type="entry name" value="MS_channel_C"/>
</dbReference>
<keyword evidence="4 8" id="KW-0812">Transmembrane</keyword>
<feature type="transmembrane region" description="Helical" evidence="8">
    <location>
        <begin position="370"/>
        <end position="391"/>
    </location>
</feature>
<evidence type="ECO:0000256" key="7">
    <source>
        <dbReference type="SAM" id="MobiDB-lite"/>
    </source>
</evidence>
<feature type="domain" description="Mechanosensitive ion channel MscS C-terminal" evidence="10">
    <location>
        <begin position="617"/>
        <end position="702"/>
    </location>
</feature>